<reference evidence="1" key="2">
    <citation type="submission" date="2018-04" db="EMBL/GenBank/DDBJ databases">
        <title>OnivRS2 (Oryza nivara Reference Sequence Version 2).</title>
        <authorList>
            <person name="Zhang J."/>
            <person name="Kudrna D."/>
            <person name="Lee S."/>
            <person name="Talag J."/>
            <person name="Rajasekar S."/>
            <person name="Welchert J."/>
            <person name="Hsing Y.-I."/>
            <person name="Wing R.A."/>
        </authorList>
    </citation>
    <scope>NUCLEOTIDE SEQUENCE [LARGE SCALE GENOMIC DNA]</scope>
    <source>
        <strain evidence="1">SL10</strain>
    </source>
</reference>
<proteinExistence type="predicted"/>
<dbReference type="EnsemblPlants" id="ONIVA04G29500.1">
    <property type="protein sequence ID" value="ONIVA04G29500.1"/>
    <property type="gene ID" value="ONIVA04G29500"/>
</dbReference>
<keyword evidence="2" id="KW-1185">Reference proteome</keyword>
<name>A0A0E0H7Z5_ORYNI</name>
<evidence type="ECO:0000313" key="2">
    <source>
        <dbReference type="Proteomes" id="UP000006591"/>
    </source>
</evidence>
<protein>
    <submittedName>
        <fullName evidence="1">Uncharacterized protein</fullName>
    </submittedName>
</protein>
<dbReference type="Proteomes" id="UP000006591">
    <property type="component" value="Chromosome 4"/>
</dbReference>
<sequence length="144" mass="15656">MRPPSVARWLAGEGGQRGGGFCVWGEERRRRVWDKKAISLFPAQQGERVTDGRWTVYIPTYQGAEVHIAVKLPISIQSTKEGEGPCGAMILFFSTGLFSENCLGISKQLAGSKICHGGVTTSRIGSADWCDRLGLRLGGEKNTT</sequence>
<reference evidence="1" key="1">
    <citation type="submission" date="2015-04" db="UniProtKB">
        <authorList>
            <consortium name="EnsemblPlants"/>
        </authorList>
    </citation>
    <scope>IDENTIFICATION</scope>
    <source>
        <strain evidence="1">SL10</strain>
    </source>
</reference>
<organism evidence="1">
    <name type="scientific">Oryza nivara</name>
    <name type="common">Indian wild rice</name>
    <name type="synonym">Oryza sativa f. spontanea</name>
    <dbReference type="NCBI Taxonomy" id="4536"/>
    <lineage>
        <taxon>Eukaryota</taxon>
        <taxon>Viridiplantae</taxon>
        <taxon>Streptophyta</taxon>
        <taxon>Embryophyta</taxon>
        <taxon>Tracheophyta</taxon>
        <taxon>Spermatophyta</taxon>
        <taxon>Magnoliopsida</taxon>
        <taxon>Liliopsida</taxon>
        <taxon>Poales</taxon>
        <taxon>Poaceae</taxon>
        <taxon>BOP clade</taxon>
        <taxon>Oryzoideae</taxon>
        <taxon>Oryzeae</taxon>
        <taxon>Oryzinae</taxon>
        <taxon>Oryza</taxon>
    </lineage>
</organism>
<evidence type="ECO:0000313" key="1">
    <source>
        <dbReference type="EnsemblPlants" id="ONIVA04G29500.1"/>
    </source>
</evidence>
<dbReference type="Gramene" id="ONIVA04G29500.1">
    <property type="protein sequence ID" value="ONIVA04G29500.1"/>
    <property type="gene ID" value="ONIVA04G29500"/>
</dbReference>
<dbReference type="OMA" id="PCGAMIL"/>
<dbReference type="HOGENOM" id="CLU_2007698_0_0_1"/>
<dbReference type="AlphaFoldDB" id="A0A0E0H7Z5"/>
<accession>A0A0E0H7Z5</accession>